<dbReference type="Proteomes" id="UP000004881">
    <property type="component" value="Unassembled WGS sequence"/>
</dbReference>
<dbReference type="PANTHER" id="PTHR43240:SF8">
    <property type="entry name" value="PHENYLACETIC ACID DEGRADATION-RELATED PROTEIN"/>
    <property type="match status" value="1"/>
</dbReference>
<dbReference type="CDD" id="cd03443">
    <property type="entry name" value="PaaI_thioesterase"/>
    <property type="match status" value="1"/>
</dbReference>
<dbReference type="Pfam" id="PF03061">
    <property type="entry name" value="4HBT"/>
    <property type="match status" value="1"/>
</dbReference>
<evidence type="ECO:0000256" key="1">
    <source>
        <dbReference type="ARBA" id="ARBA00022801"/>
    </source>
</evidence>
<dbReference type="InterPro" id="IPR029069">
    <property type="entry name" value="HotDog_dom_sf"/>
</dbReference>
<dbReference type="SUPFAM" id="SSF54637">
    <property type="entry name" value="Thioesterase/thiol ester dehydrase-isomerase"/>
    <property type="match status" value="1"/>
</dbReference>
<dbReference type="Gene3D" id="3.10.129.10">
    <property type="entry name" value="Hotdog Thioesterase"/>
    <property type="match status" value="1"/>
</dbReference>
<feature type="region of interest" description="Disordered" evidence="2">
    <location>
        <begin position="1"/>
        <end position="20"/>
    </location>
</feature>
<reference evidence="4 5" key="1">
    <citation type="submission" date="2012-02" db="EMBL/GenBank/DDBJ databases">
        <title>Whole genome shotgun sequence of Gordonia terrae NBRC 100016.</title>
        <authorList>
            <person name="Takarada H."/>
            <person name="Hosoyama A."/>
            <person name="Tsuchikane K."/>
            <person name="Katsumata H."/>
            <person name="Yamazaki S."/>
            <person name="Fujita N."/>
        </authorList>
    </citation>
    <scope>NUCLEOTIDE SEQUENCE [LARGE SCALE GENOMIC DNA]</scope>
    <source>
        <strain evidence="4 5">NBRC 100016</strain>
    </source>
</reference>
<dbReference type="EMBL" id="BAFD01000091">
    <property type="protein sequence ID" value="GAB45537.1"/>
    <property type="molecule type" value="Genomic_DNA"/>
</dbReference>
<keyword evidence="5" id="KW-1185">Reference proteome</keyword>
<protein>
    <submittedName>
        <fullName evidence="4">Thioesterase family protein</fullName>
    </submittedName>
</protein>
<comment type="caution">
    <text evidence="4">The sequence shown here is derived from an EMBL/GenBank/DDBJ whole genome shotgun (WGS) entry which is preliminary data.</text>
</comment>
<feature type="compositionally biased region" description="Low complexity" evidence="2">
    <location>
        <begin position="7"/>
        <end position="20"/>
    </location>
</feature>
<accession>A0ABQ0HI34</accession>
<organism evidence="4 5">
    <name type="scientific">Gordonia terrae NBRC 100016</name>
    <dbReference type="NCBI Taxonomy" id="1089454"/>
    <lineage>
        <taxon>Bacteria</taxon>
        <taxon>Bacillati</taxon>
        <taxon>Actinomycetota</taxon>
        <taxon>Actinomycetes</taxon>
        <taxon>Mycobacteriales</taxon>
        <taxon>Gordoniaceae</taxon>
        <taxon>Gordonia</taxon>
    </lineage>
</organism>
<dbReference type="PANTHER" id="PTHR43240">
    <property type="entry name" value="1,4-DIHYDROXY-2-NAPHTHOYL-COA THIOESTERASE 1"/>
    <property type="match status" value="1"/>
</dbReference>
<dbReference type="InterPro" id="IPR003736">
    <property type="entry name" value="PAAI_dom"/>
</dbReference>
<evidence type="ECO:0000313" key="4">
    <source>
        <dbReference type="EMBL" id="GAB45537.1"/>
    </source>
</evidence>
<dbReference type="InterPro" id="IPR006683">
    <property type="entry name" value="Thioestr_dom"/>
</dbReference>
<gene>
    <name evidence="4" type="ORF">GOTRE_125_01740</name>
</gene>
<evidence type="ECO:0000259" key="3">
    <source>
        <dbReference type="Pfam" id="PF03061"/>
    </source>
</evidence>
<dbReference type="GeneID" id="32690614"/>
<keyword evidence="1" id="KW-0378">Hydrolase</keyword>
<proteinExistence type="predicted"/>
<dbReference type="RefSeq" id="WP_004022413.1">
    <property type="nucleotide sequence ID" value="NZ_BAFD01000091.1"/>
</dbReference>
<feature type="domain" description="Thioesterase" evidence="3">
    <location>
        <begin position="64"/>
        <end position="141"/>
    </location>
</feature>
<sequence length="153" mass="15769">MSGNESPVAAPRPTPAGAGAQLADDLTTMLAGRLPGVLGMRVLEASAEKVIGELTVSERVLAPNGYLHAATVVALADTACGIGTRLSLPEGATGFTTLEVKTNYLGTARSGVVTTTATPSHSGRRTQTWDATVHDGDGRTIALFRCTQLVLRP</sequence>
<dbReference type="NCBIfam" id="TIGR00369">
    <property type="entry name" value="unchar_dom_1"/>
    <property type="match status" value="1"/>
</dbReference>
<name>A0ABQ0HI34_9ACTN</name>
<evidence type="ECO:0000313" key="5">
    <source>
        <dbReference type="Proteomes" id="UP000004881"/>
    </source>
</evidence>
<evidence type="ECO:0000256" key="2">
    <source>
        <dbReference type="SAM" id="MobiDB-lite"/>
    </source>
</evidence>